<protein>
    <submittedName>
        <fullName evidence="2">ImmA/IrrE family metallo-endopeptidase</fullName>
    </submittedName>
</protein>
<dbReference type="AlphaFoldDB" id="A0A5Q4VG79"/>
<dbReference type="Gene3D" id="1.10.10.2910">
    <property type="match status" value="1"/>
</dbReference>
<evidence type="ECO:0000313" key="3">
    <source>
        <dbReference type="Proteomes" id="UP000321899"/>
    </source>
</evidence>
<dbReference type="EMBL" id="VDMB01000006">
    <property type="protein sequence ID" value="TYT75140.1"/>
    <property type="molecule type" value="Genomic_DNA"/>
</dbReference>
<feature type="domain" description="IrrE N-terminal-like" evidence="1">
    <location>
        <begin position="37"/>
        <end position="99"/>
    </location>
</feature>
<sequence length="162" mass="18511">MSNLITDGITYHEADYGASSAGYIQRANHDIRKDAEDKSVQVLYQIIINRNHTREEKFATLAHELGHLYCGHLGSPSDNWWPDRNLKSKEVSEFEAESVAWLVCERMGIKNPSAQYLSGYLDKDNKIPDVSLEAVLRAAGMVEARTLRKFPLRKEIIQDKKY</sequence>
<evidence type="ECO:0000259" key="1">
    <source>
        <dbReference type="Pfam" id="PF06114"/>
    </source>
</evidence>
<reference evidence="2 3" key="1">
    <citation type="submission" date="2019-06" db="EMBL/GenBank/DDBJ databases">
        <title>Desulfobotulus mexicanus sp. nov., a novel sulfate-reducing bacterium isolated from the sediment of an alkaline crater lake in Mexico.</title>
        <authorList>
            <person name="Hirschler-Rea A."/>
        </authorList>
    </citation>
    <scope>NUCLEOTIDE SEQUENCE [LARGE SCALE GENOMIC DNA]</scope>
    <source>
        <strain evidence="2 3">PAR22N</strain>
    </source>
</reference>
<accession>A0A5Q4VG79</accession>
<gene>
    <name evidence="2" type="ORF">FIM25_06895</name>
</gene>
<name>A0A5Q4VG79_9BACT</name>
<organism evidence="2 3">
    <name type="scientific">Desulfobotulus mexicanus</name>
    <dbReference type="NCBI Taxonomy" id="2586642"/>
    <lineage>
        <taxon>Bacteria</taxon>
        <taxon>Pseudomonadati</taxon>
        <taxon>Thermodesulfobacteriota</taxon>
        <taxon>Desulfobacteria</taxon>
        <taxon>Desulfobacterales</taxon>
        <taxon>Desulfobacteraceae</taxon>
        <taxon>Desulfobotulus</taxon>
    </lineage>
</organism>
<dbReference type="OrthoDB" id="7605626at2"/>
<keyword evidence="3" id="KW-1185">Reference proteome</keyword>
<dbReference type="InterPro" id="IPR010359">
    <property type="entry name" value="IrrE_HExxH"/>
</dbReference>
<evidence type="ECO:0000313" key="2">
    <source>
        <dbReference type="EMBL" id="TYT75140.1"/>
    </source>
</evidence>
<proteinExistence type="predicted"/>
<comment type="caution">
    <text evidence="2">The sequence shown here is derived from an EMBL/GenBank/DDBJ whole genome shotgun (WGS) entry which is preliminary data.</text>
</comment>
<dbReference type="Pfam" id="PF06114">
    <property type="entry name" value="Peptidase_M78"/>
    <property type="match status" value="1"/>
</dbReference>
<dbReference type="Proteomes" id="UP000321899">
    <property type="component" value="Unassembled WGS sequence"/>
</dbReference>